<keyword evidence="2" id="KW-1185">Reference proteome</keyword>
<comment type="caution">
    <text evidence="1">The sequence shown here is derived from an EMBL/GenBank/DDBJ whole genome shotgun (WGS) entry which is preliminary data.</text>
</comment>
<accession>A0A5C5YGM7</accession>
<dbReference type="Proteomes" id="UP000317238">
    <property type="component" value="Unassembled WGS sequence"/>
</dbReference>
<protein>
    <submittedName>
        <fullName evidence="1">Uncharacterized protein</fullName>
    </submittedName>
</protein>
<dbReference type="EMBL" id="SJPL01000001">
    <property type="protein sequence ID" value="TWT72382.1"/>
    <property type="molecule type" value="Genomic_DNA"/>
</dbReference>
<name>A0A5C5YGM7_9PLAN</name>
<sequence>MASREIGASWDDADRDGRCPLLDRITDPNYCSLKEPIPT</sequence>
<dbReference type="AlphaFoldDB" id="A0A5C5YGM7"/>
<proteinExistence type="predicted"/>
<gene>
    <name evidence="1" type="ORF">Pan14r_47020</name>
</gene>
<evidence type="ECO:0000313" key="1">
    <source>
        <dbReference type="EMBL" id="TWT72382.1"/>
    </source>
</evidence>
<reference evidence="1 2" key="1">
    <citation type="submission" date="2019-02" db="EMBL/GenBank/DDBJ databases">
        <title>Deep-cultivation of Planctomycetes and their phenomic and genomic characterization uncovers novel biology.</title>
        <authorList>
            <person name="Wiegand S."/>
            <person name="Jogler M."/>
            <person name="Boedeker C."/>
            <person name="Pinto D."/>
            <person name="Vollmers J."/>
            <person name="Rivas-Marin E."/>
            <person name="Kohn T."/>
            <person name="Peeters S.H."/>
            <person name="Heuer A."/>
            <person name="Rast P."/>
            <person name="Oberbeckmann S."/>
            <person name="Bunk B."/>
            <person name="Jeske O."/>
            <person name="Meyerdierks A."/>
            <person name="Storesund J.E."/>
            <person name="Kallscheuer N."/>
            <person name="Luecker S."/>
            <person name="Lage O.M."/>
            <person name="Pohl T."/>
            <person name="Merkel B.J."/>
            <person name="Hornburger P."/>
            <person name="Mueller R.-W."/>
            <person name="Bruemmer F."/>
            <person name="Labrenz M."/>
            <person name="Spormann A.M."/>
            <person name="Op Den Camp H."/>
            <person name="Overmann J."/>
            <person name="Amann R."/>
            <person name="Jetten M.S.M."/>
            <person name="Mascher T."/>
            <person name="Medema M.H."/>
            <person name="Devos D.P."/>
            <person name="Kaster A.-K."/>
            <person name="Ovreas L."/>
            <person name="Rohde M."/>
            <person name="Galperin M.Y."/>
            <person name="Jogler C."/>
        </authorList>
    </citation>
    <scope>NUCLEOTIDE SEQUENCE [LARGE SCALE GENOMIC DNA]</scope>
    <source>
        <strain evidence="1 2">Pan14r</strain>
    </source>
</reference>
<organism evidence="1 2">
    <name type="scientific">Crateriforma conspicua</name>
    <dbReference type="NCBI Taxonomy" id="2527996"/>
    <lineage>
        <taxon>Bacteria</taxon>
        <taxon>Pseudomonadati</taxon>
        <taxon>Planctomycetota</taxon>
        <taxon>Planctomycetia</taxon>
        <taxon>Planctomycetales</taxon>
        <taxon>Planctomycetaceae</taxon>
        <taxon>Crateriforma</taxon>
    </lineage>
</organism>
<evidence type="ECO:0000313" key="2">
    <source>
        <dbReference type="Proteomes" id="UP000317238"/>
    </source>
</evidence>